<reference evidence="2" key="1">
    <citation type="submission" date="2019-08" db="EMBL/GenBank/DDBJ databases">
        <authorList>
            <person name="Kucharzyk K."/>
            <person name="Murdoch R.W."/>
            <person name="Higgins S."/>
            <person name="Loffler F."/>
        </authorList>
    </citation>
    <scope>NUCLEOTIDE SEQUENCE</scope>
</reference>
<dbReference type="AlphaFoldDB" id="A0A645C3F3"/>
<protein>
    <submittedName>
        <fullName evidence="2">Uncharacterized protein</fullName>
    </submittedName>
</protein>
<feature type="region of interest" description="Disordered" evidence="1">
    <location>
        <begin position="1"/>
        <end position="31"/>
    </location>
</feature>
<evidence type="ECO:0000313" key="2">
    <source>
        <dbReference type="EMBL" id="MPM71737.1"/>
    </source>
</evidence>
<organism evidence="2">
    <name type="scientific">bioreactor metagenome</name>
    <dbReference type="NCBI Taxonomy" id="1076179"/>
    <lineage>
        <taxon>unclassified sequences</taxon>
        <taxon>metagenomes</taxon>
        <taxon>ecological metagenomes</taxon>
    </lineage>
</organism>
<sequence length="64" mass="6805">MHHLGRCEVAGKPFQGAGAEGTAHSAPHLGGQAQRHAIAVAHQHAFHAMIIPHREQHLHGAVDL</sequence>
<gene>
    <name evidence="2" type="ORF">SDC9_118708</name>
</gene>
<accession>A0A645C3F3</accession>
<comment type="caution">
    <text evidence="2">The sequence shown here is derived from an EMBL/GenBank/DDBJ whole genome shotgun (WGS) entry which is preliminary data.</text>
</comment>
<proteinExistence type="predicted"/>
<evidence type="ECO:0000256" key="1">
    <source>
        <dbReference type="SAM" id="MobiDB-lite"/>
    </source>
</evidence>
<dbReference type="EMBL" id="VSSQ01024303">
    <property type="protein sequence ID" value="MPM71737.1"/>
    <property type="molecule type" value="Genomic_DNA"/>
</dbReference>
<name>A0A645C3F3_9ZZZZ</name>